<dbReference type="KEGG" id="tvd:SG34_000800"/>
<reference evidence="3 4" key="1">
    <citation type="journal article" date="2015" name="Genome Announc.">
        <title>Draft Genome Sequences of Marine Isolates of Thalassomonas viridans and Thalassomonas actiniarum.</title>
        <authorList>
            <person name="Olonade I."/>
            <person name="van Zyl L.J."/>
            <person name="Trindade M."/>
        </authorList>
    </citation>
    <scope>NUCLEOTIDE SEQUENCE [LARGE SCALE GENOMIC DNA]</scope>
    <source>
        <strain evidence="3 4">XOM25</strain>
    </source>
</reference>
<keyword evidence="1" id="KW-0175">Coiled coil</keyword>
<dbReference type="EMBL" id="CP059733">
    <property type="protein sequence ID" value="WDE05521.1"/>
    <property type="molecule type" value="Genomic_DNA"/>
</dbReference>
<accession>A0AAF0C9J0</accession>
<evidence type="ECO:0000256" key="2">
    <source>
        <dbReference type="SAM" id="MobiDB-lite"/>
    </source>
</evidence>
<dbReference type="Proteomes" id="UP000032352">
    <property type="component" value="Chromosome"/>
</dbReference>
<keyword evidence="4" id="KW-1185">Reference proteome</keyword>
<dbReference type="AlphaFoldDB" id="A0AAF0C9J0"/>
<organism evidence="3 4">
    <name type="scientific">Thalassomonas viridans</name>
    <dbReference type="NCBI Taxonomy" id="137584"/>
    <lineage>
        <taxon>Bacteria</taxon>
        <taxon>Pseudomonadati</taxon>
        <taxon>Pseudomonadota</taxon>
        <taxon>Gammaproteobacteria</taxon>
        <taxon>Alteromonadales</taxon>
        <taxon>Colwelliaceae</taxon>
        <taxon>Thalassomonas</taxon>
    </lineage>
</organism>
<evidence type="ECO:0000313" key="4">
    <source>
        <dbReference type="Proteomes" id="UP000032352"/>
    </source>
</evidence>
<protein>
    <submittedName>
        <fullName evidence="3">Uncharacterized protein</fullName>
    </submittedName>
</protein>
<sequence length="189" mass="21987">MIFVLSLLLIFVLVSIYFFFRAEKLQQELRLAKRDASNAQKENKSLVEVLLQVSTRYEEFAQHRLQTIKDKQAQLEGDDRQLRIITPLIKNYALIFRESMKGKAQLKGVTQKCYESQKKHSYKEFTTFIAGCESHVKRMWSGNNLNGFISLVEALLYEQNNQLLERIAEKNARPEEQEKPSVTRVSGRG</sequence>
<name>A0AAF0C9J0_9GAMM</name>
<feature type="coiled-coil region" evidence="1">
    <location>
        <begin position="22"/>
        <end position="49"/>
    </location>
</feature>
<feature type="region of interest" description="Disordered" evidence="2">
    <location>
        <begin position="170"/>
        <end position="189"/>
    </location>
</feature>
<proteinExistence type="predicted"/>
<dbReference type="RefSeq" id="WP_044839284.1">
    <property type="nucleotide sequence ID" value="NZ_CP059733.1"/>
</dbReference>
<evidence type="ECO:0000256" key="1">
    <source>
        <dbReference type="SAM" id="Coils"/>
    </source>
</evidence>
<evidence type="ECO:0000313" key="3">
    <source>
        <dbReference type="EMBL" id="WDE05521.1"/>
    </source>
</evidence>
<gene>
    <name evidence="3" type="ORF">SG34_000800</name>
</gene>
<feature type="compositionally biased region" description="Basic and acidic residues" evidence="2">
    <location>
        <begin position="170"/>
        <end position="181"/>
    </location>
</feature>
<reference evidence="3 4" key="2">
    <citation type="journal article" date="2022" name="Mar. Drugs">
        <title>Bioassay-Guided Fractionation Leads to the Detection of Cholic Acid Generated by the Rare Thalassomonas sp.</title>
        <authorList>
            <person name="Pheiffer F."/>
            <person name="Schneider Y.K."/>
            <person name="Hansen E.H."/>
            <person name="Andersen J.H."/>
            <person name="Isaksson J."/>
            <person name="Busche T."/>
            <person name="R C."/>
            <person name="Kalinowski J."/>
            <person name="Zyl L.V."/>
            <person name="Trindade M."/>
        </authorList>
    </citation>
    <scope>NUCLEOTIDE SEQUENCE [LARGE SCALE GENOMIC DNA]</scope>
    <source>
        <strain evidence="3 4">XOM25</strain>
    </source>
</reference>